<evidence type="ECO:0000259" key="1">
    <source>
        <dbReference type="Pfam" id="PF08241"/>
    </source>
</evidence>
<name>A0AAV4CGK7_9GAST</name>
<gene>
    <name evidence="2" type="ORF">PoB_005681400</name>
</gene>
<dbReference type="EMBL" id="BLXT01006233">
    <property type="protein sequence ID" value="GFO30309.1"/>
    <property type="molecule type" value="Genomic_DNA"/>
</dbReference>
<dbReference type="InterPro" id="IPR029063">
    <property type="entry name" value="SAM-dependent_MTases_sf"/>
</dbReference>
<dbReference type="PANTHER" id="PTHR43591">
    <property type="entry name" value="METHYLTRANSFERASE"/>
    <property type="match status" value="1"/>
</dbReference>
<feature type="domain" description="Methyltransferase type 11" evidence="1">
    <location>
        <begin position="142"/>
        <end position="236"/>
    </location>
</feature>
<dbReference type="Pfam" id="PF08241">
    <property type="entry name" value="Methyltransf_11"/>
    <property type="match status" value="1"/>
</dbReference>
<dbReference type="SUPFAM" id="SSF53335">
    <property type="entry name" value="S-adenosyl-L-methionine-dependent methyltransferases"/>
    <property type="match status" value="1"/>
</dbReference>
<reference evidence="2 3" key="1">
    <citation type="journal article" date="2021" name="Elife">
        <title>Chloroplast acquisition without the gene transfer in kleptoplastic sea slugs, Plakobranchus ocellatus.</title>
        <authorList>
            <person name="Maeda T."/>
            <person name="Takahashi S."/>
            <person name="Yoshida T."/>
            <person name="Shimamura S."/>
            <person name="Takaki Y."/>
            <person name="Nagai Y."/>
            <person name="Toyoda A."/>
            <person name="Suzuki Y."/>
            <person name="Arimoto A."/>
            <person name="Ishii H."/>
            <person name="Satoh N."/>
            <person name="Nishiyama T."/>
            <person name="Hasebe M."/>
            <person name="Maruyama T."/>
            <person name="Minagawa J."/>
            <person name="Obokata J."/>
            <person name="Shigenobu S."/>
        </authorList>
    </citation>
    <scope>NUCLEOTIDE SEQUENCE [LARGE SCALE GENOMIC DNA]</scope>
</reference>
<organism evidence="2 3">
    <name type="scientific">Plakobranchus ocellatus</name>
    <dbReference type="NCBI Taxonomy" id="259542"/>
    <lineage>
        <taxon>Eukaryota</taxon>
        <taxon>Metazoa</taxon>
        <taxon>Spiralia</taxon>
        <taxon>Lophotrochozoa</taxon>
        <taxon>Mollusca</taxon>
        <taxon>Gastropoda</taxon>
        <taxon>Heterobranchia</taxon>
        <taxon>Euthyneura</taxon>
        <taxon>Panpulmonata</taxon>
        <taxon>Sacoglossa</taxon>
        <taxon>Placobranchoidea</taxon>
        <taxon>Plakobranchidae</taxon>
        <taxon>Plakobranchus</taxon>
    </lineage>
</organism>
<evidence type="ECO:0000313" key="2">
    <source>
        <dbReference type="EMBL" id="GFO30309.1"/>
    </source>
</evidence>
<comment type="caution">
    <text evidence="2">The sequence shown here is derived from an EMBL/GenBank/DDBJ whole genome shotgun (WGS) entry which is preliminary data.</text>
</comment>
<keyword evidence="3" id="KW-1185">Reference proteome</keyword>
<dbReference type="Gene3D" id="3.40.50.150">
    <property type="entry name" value="Vaccinia Virus protein VP39"/>
    <property type="match status" value="1"/>
</dbReference>
<dbReference type="InterPro" id="IPR013216">
    <property type="entry name" value="Methyltransf_11"/>
</dbReference>
<accession>A0AAV4CGK7</accession>
<evidence type="ECO:0000313" key="3">
    <source>
        <dbReference type="Proteomes" id="UP000735302"/>
    </source>
</evidence>
<dbReference type="Proteomes" id="UP000735302">
    <property type="component" value="Unassembled WGS sequence"/>
</dbReference>
<protein>
    <submittedName>
        <fullName evidence="2">Williams-Beuren syndrome chromosomal region 27 protein</fullName>
    </submittedName>
</protein>
<sequence>MTTAVARIRILNVNYCFCPHVQRLELSIDRTLDYFDAAAEFDSQSSPAIFDISSEPPRTKPLVALKVHGTSRQLYRGTEMFAEVMRGLFPDPSSVRVLDVGAGTGLTGEMVHGTSRQLYRGTEMFAEVMRGLFPDPSSVRVLDVGAGTGLTGEMLQSLGYRNVDALEPVEKFAETCRQRGFYQRILNQPVGMDKPVDAPDDTYDAVCVVGAFGPGAIPTSAVPEFVRVVKPGGYILNCMREEYLRTVDNFRDKLVPLLQDLEKQGRIQQLEWTIYPGHFNDKDGLRMLYRVL</sequence>
<dbReference type="AlphaFoldDB" id="A0AAV4CGK7"/>
<dbReference type="GO" id="GO:0008757">
    <property type="term" value="F:S-adenosylmethionine-dependent methyltransferase activity"/>
    <property type="evidence" value="ECO:0007669"/>
    <property type="project" value="InterPro"/>
</dbReference>
<dbReference type="PANTHER" id="PTHR43591:SF101">
    <property type="entry name" value="METHYLTRANSFERASE-LIKE PROTEIN 27"/>
    <property type="match status" value="1"/>
</dbReference>
<dbReference type="CDD" id="cd02440">
    <property type="entry name" value="AdoMet_MTases"/>
    <property type="match status" value="1"/>
</dbReference>
<proteinExistence type="predicted"/>